<reference evidence="1 2" key="1">
    <citation type="submission" date="2009-04" db="EMBL/GenBank/DDBJ databases">
        <authorList>
            <person name="Weinstock G."/>
            <person name="Sodergren E."/>
            <person name="Clifton S."/>
            <person name="Fulton L."/>
            <person name="Fulton B."/>
            <person name="Courtney L."/>
            <person name="Fronick C."/>
            <person name="Harrison M."/>
            <person name="Strong C."/>
            <person name="Farmer C."/>
            <person name="Delahaunty K."/>
            <person name="Markovic C."/>
            <person name="Hall O."/>
            <person name="Minx P."/>
            <person name="Tomlinson C."/>
            <person name="Mitreva M."/>
            <person name="Nelson J."/>
            <person name="Hou S."/>
            <person name="Wollam A."/>
            <person name="Pepin K.H."/>
            <person name="Johnson M."/>
            <person name="Bhonagiri V."/>
            <person name="Nash W.E."/>
            <person name="Warren W."/>
            <person name="Chinwalla A."/>
            <person name="Mardis E.R."/>
            <person name="Wilson R.K."/>
        </authorList>
    </citation>
    <scope>NUCLEOTIDE SEQUENCE [LARGE SCALE GENOMIC DNA]</scope>
    <source>
        <strain evidence="1 2">DSM 13280</strain>
    </source>
</reference>
<dbReference type="HOGENOM" id="CLU_2750831_0_0_11"/>
<proteinExistence type="predicted"/>
<protein>
    <submittedName>
        <fullName evidence="1">Uncharacterized protein</fullName>
    </submittedName>
</protein>
<sequence>MRKYSASIFAISTSSSTTNMCIVQSPIFAEISAQSIVSSAQSIIPPAQSIIPPFPFRYFPPYLSMICRYR</sequence>
<evidence type="ECO:0000313" key="2">
    <source>
        <dbReference type="Proteomes" id="UP000003295"/>
    </source>
</evidence>
<evidence type="ECO:0000313" key="1">
    <source>
        <dbReference type="EMBL" id="EEP44178.1"/>
    </source>
</evidence>
<organism evidence="1 2">
    <name type="scientific">Collinsella intestinalis DSM 13280</name>
    <dbReference type="NCBI Taxonomy" id="521003"/>
    <lineage>
        <taxon>Bacteria</taxon>
        <taxon>Bacillati</taxon>
        <taxon>Actinomycetota</taxon>
        <taxon>Coriobacteriia</taxon>
        <taxon>Coriobacteriales</taxon>
        <taxon>Coriobacteriaceae</taxon>
        <taxon>Collinsella</taxon>
    </lineage>
</organism>
<dbReference type="EMBL" id="ABXH02000019">
    <property type="protein sequence ID" value="EEP44178.1"/>
    <property type="molecule type" value="Genomic_DNA"/>
</dbReference>
<gene>
    <name evidence="1" type="ORF">COLINT_03138</name>
</gene>
<dbReference type="Proteomes" id="UP000003295">
    <property type="component" value="Unassembled WGS sequence"/>
</dbReference>
<comment type="caution">
    <text evidence="1">The sequence shown here is derived from an EMBL/GenBank/DDBJ whole genome shotgun (WGS) entry which is preliminary data.</text>
</comment>
<name>C4FAP4_9ACTN</name>
<dbReference type="AlphaFoldDB" id="C4FAP4"/>
<accession>C4FAP4</accession>